<dbReference type="Gene3D" id="3.40.1760.10">
    <property type="entry name" value="YfbM-like super family"/>
    <property type="match status" value="1"/>
</dbReference>
<dbReference type="SUPFAM" id="SSF111069">
    <property type="entry name" value="Hypothetical protein yfbM"/>
    <property type="match status" value="1"/>
</dbReference>
<proteinExistence type="predicted"/>
<keyword evidence="2" id="KW-1185">Reference proteome</keyword>
<organism evidence="1 2">
    <name type="scientific">Nocardia salmonicida</name>
    <dbReference type="NCBI Taxonomy" id="53431"/>
    <lineage>
        <taxon>Bacteria</taxon>
        <taxon>Bacillati</taxon>
        <taxon>Actinomycetota</taxon>
        <taxon>Actinomycetes</taxon>
        <taxon>Mycobacteriales</taxon>
        <taxon>Nocardiaceae</taxon>
        <taxon>Nocardia</taxon>
    </lineage>
</organism>
<dbReference type="EMBL" id="CP109527">
    <property type="protein sequence ID" value="WTY33265.1"/>
    <property type="molecule type" value="Genomic_DNA"/>
</dbReference>
<gene>
    <name evidence="1" type="ORF">OG308_18110</name>
</gene>
<dbReference type="InterPro" id="IPR015068">
    <property type="entry name" value="DUF1877"/>
</dbReference>
<reference evidence="1 2" key="1">
    <citation type="submission" date="2022-10" db="EMBL/GenBank/DDBJ databases">
        <title>The complete genomes of actinobacterial strains from the NBC collection.</title>
        <authorList>
            <person name="Joergensen T.S."/>
            <person name="Alvarez Arevalo M."/>
            <person name="Sterndorff E.B."/>
            <person name="Faurdal D."/>
            <person name="Vuksanovic O."/>
            <person name="Mourched A.-S."/>
            <person name="Charusanti P."/>
            <person name="Shaw S."/>
            <person name="Blin K."/>
            <person name="Weber T."/>
        </authorList>
    </citation>
    <scope>NUCLEOTIDE SEQUENCE [LARGE SCALE GENOMIC DNA]</scope>
    <source>
        <strain evidence="1 2">NBC_01413</strain>
    </source>
</reference>
<name>A0ABZ1MZZ0_9NOCA</name>
<accession>A0ABZ1MZZ0</accession>
<dbReference type="Proteomes" id="UP001621418">
    <property type="component" value="Chromosome"/>
</dbReference>
<sequence>MALDARYQAVPYEPLLERAMRDRETAENAIQFFSSLATSDGADSQYWDDPIWVELAPIARRIVRQRPGILDRTFSTRAWDAVYWLLAPNRRKQEERNPAGLAEIAVFGAESLASGATAGQGNPLRFVRPTTARTIADYVENSLETAPRLLDAEAMEASGVYKGPWDRDYLLDRLAQYAELYRLAADLDECILVTLD</sequence>
<dbReference type="Pfam" id="PF08974">
    <property type="entry name" value="DUF1877"/>
    <property type="match status" value="1"/>
</dbReference>
<evidence type="ECO:0000313" key="1">
    <source>
        <dbReference type="EMBL" id="WTY33265.1"/>
    </source>
</evidence>
<protein>
    <submittedName>
        <fullName evidence="1">YfbM family protein</fullName>
    </submittedName>
</protein>
<evidence type="ECO:0000313" key="2">
    <source>
        <dbReference type="Proteomes" id="UP001621418"/>
    </source>
</evidence>
<dbReference type="InterPro" id="IPR035944">
    <property type="entry name" value="YfbM-like_sf"/>
</dbReference>
<dbReference type="RefSeq" id="WP_405145454.1">
    <property type="nucleotide sequence ID" value="NZ_CP109527.1"/>
</dbReference>